<evidence type="ECO:0000313" key="1">
    <source>
        <dbReference type="EMBL" id="OAY28788.1"/>
    </source>
</evidence>
<proteinExistence type="predicted"/>
<dbReference type="AlphaFoldDB" id="A0A2C9UEL4"/>
<name>A0A2C9UEL4_MANES</name>
<protein>
    <submittedName>
        <fullName evidence="1">Uncharacterized protein</fullName>
    </submittedName>
</protein>
<organism evidence="1">
    <name type="scientific">Manihot esculenta</name>
    <name type="common">Cassava</name>
    <name type="synonym">Jatropha manihot</name>
    <dbReference type="NCBI Taxonomy" id="3983"/>
    <lineage>
        <taxon>Eukaryota</taxon>
        <taxon>Viridiplantae</taxon>
        <taxon>Streptophyta</taxon>
        <taxon>Embryophyta</taxon>
        <taxon>Tracheophyta</taxon>
        <taxon>Spermatophyta</taxon>
        <taxon>Magnoliopsida</taxon>
        <taxon>eudicotyledons</taxon>
        <taxon>Gunneridae</taxon>
        <taxon>Pentapetalae</taxon>
        <taxon>rosids</taxon>
        <taxon>fabids</taxon>
        <taxon>Malpighiales</taxon>
        <taxon>Euphorbiaceae</taxon>
        <taxon>Crotonoideae</taxon>
        <taxon>Manihoteae</taxon>
        <taxon>Manihot</taxon>
    </lineage>
</organism>
<accession>A0A2C9UEL4</accession>
<sequence length="73" mass="8035">MTKGEHHTTIPSLSLSLSHGSKVLLTKGHIHYSSPVEAGASISITIRRKLAIYCPCYEVFVTQAHETEILVVF</sequence>
<dbReference type="EMBL" id="CM004401">
    <property type="protein sequence ID" value="OAY28788.1"/>
    <property type="molecule type" value="Genomic_DNA"/>
</dbReference>
<gene>
    <name evidence="1" type="ORF">MANES_15G094600</name>
</gene>
<reference evidence="1" key="1">
    <citation type="submission" date="2016-02" db="EMBL/GenBank/DDBJ databases">
        <title>WGS assembly of Manihot esculenta.</title>
        <authorList>
            <person name="Bredeson J.V."/>
            <person name="Prochnik S.E."/>
            <person name="Lyons J.B."/>
            <person name="Schmutz J."/>
            <person name="Grimwood J."/>
            <person name="Vrebalov J."/>
            <person name="Bart R.S."/>
            <person name="Amuge T."/>
            <person name="Ferguson M.E."/>
            <person name="Green R."/>
            <person name="Putnam N."/>
            <person name="Stites J."/>
            <person name="Rounsley S."/>
            <person name="Rokhsar D.S."/>
        </authorList>
    </citation>
    <scope>NUCLEOTIDE SEQUENCE [LARGE SCALE GENOMIC DNA]</scope>
    <source>
        <tissue evidence="1">Leaf</tissue>
    </source>
</reference>